<evidence type="ECO:0000313" key="1">
    <source>
        <dbReference type="EMBL" id="CAE7355940.1"/>
    </source>
</evidence>
<reference evidence="1" key="1">
    <citation type="submission" date="2021-02" db="EMBL/GenBank/DDBJ databases">
        <authorList>
            <person name="Dougan E. K."/>
            <person name="Rhodes N."/>
            <person name="Thang M."/>
            <person name="Chan C."/>
        </authorList>
    </citation>
    <scope>NUCLEOTIDE SEQUENCE</scope>
</reference>
<dbReference type="Proteomes" id="UP000604046">
    <property type="component" value="Unassembled WGS sequence"/>
</dbReference>
<protein>
    <submittedName>
        <fullName evidence="1">Uncharacterized protein</fullName>
    </submittedName>
</protein>
<gene>
    <name evidence="1" type="ORF">SNAT2548_LOCUS18932</name>
</gene>
<evidence type="ECO:0000313" key="2">
    <source>
        <dbReference type="Proteomes" id="UP000604046"/>
    </source>
</evidence>
<name>A0A812PA32_9DINO</name>
<proteinExistence type="predicted"/>
<accession>A0A812PA32</accession>
<dbReference type="AlphaFoldDB" id="A0A812PA32"/>
<sequence length="257" mass="28994">MADILVFPPTHLDDFLQYLPLACVHSVKATAQRLAQEGELHVKRRCQRVLEKLVPDHVARDHFRELFGCCDDQHLLCMRQWLVSVDNSTQFSQWRTQTAVARLMTGVSLDGADLFAAVKRAFLASQVPRLAGNPAVILWMHVLGALEEQDPIQSKLLACDAWESLAGQVSQENFIWVAQTAHFVNAIDELDRWMVVAGGPSLTQLLKWFKILEQQLQDSPVSGRYGPAGDSSQLRSRHLAKMMQKLKDLDHLDANFD</sequence>
<dbReference type="EMBL" id="CAJNDS010002159">
    <property type="protein sequence ID" value="CAE7355940.1"/>
    <property type="molecule type" value="Genomic_DNA"/>
</dbReference>
<comment type="caution">
    <text evidence="1">The sequence shown here is derived from an EMBL/GenBank/DDBJ whole genome shotgun (WGS) entry which is preliminary data.</text>
</comment>
<dbReference type="OrthoDB" id="10473113at2759"/>
<keyword evidence="2" id="KW-1185">Reference proteome</keyword>
<organism evidence="1 2">
    <name type="scientific">Symbiodinium natans</name>
    <dbReference type="NCBI Taxonomy" id="878477"/>
    <lineage>
        <taxon>Eukaryota</taxon>
        <taxon>Sar</taxon>
        <taxon>Alveolata</taxon>
        <taxon>Dinophyceae</taxon>
        <taxon>Suessiales</taxon>
        <taxon>Symbiodiniaceae</taxon>
        <taxon>Symbiodinium</taxon>
    </lineage>
</organism>